<dbReference type="GO" id="GO:0000976">
    <property type="term" value="F:transcription cis-regulatory region binding"/>
    <property type="evidence" value="ECO:0007669"/>
    <property type="project" value="TreeGrafter"/>
</dbReference>
<keyword evidence="4 7" id="KW-0238">DNA-binding</keyword>
<dbReference type="Pfam" id="PF00072">
    <property type="entry name" value="Response_reg"/>
    <property type="match status" value="1"/>
</dbReference>
<keyword evidence="3" id="KW-0805">Transcription regulation</keyword>
<dbReference type="CDD" id="cd17624">
    <property type="entry name" value="REC_OmpR_PmrA-like"/>
    <property type="match status" value="1"/>
</dbReference>
<evidence type="ECO:0000256" key="2">
    <source>
        <dbReference type="ARBA" id="ARBA00023012"/>
    </source>
</evidence>
<keyword evidence="5" id="KW-0804">Transcription</keyword>
<keyword evidence="11" id="KW-1185">Reference proteome</keyword>
<protein>
    <submittedName>
        <fullName evidence="10">Response regulator transcription factor</fullName>
    </submittedName>
</protein>
<dbReference type="AlphaFoldDB" id="A0A556MV44"/>
<dbReference type="FunFam" id="3.40.50.2300:FF:000001">
    <property type="entry name" value="DNA-binding response regulator PhoB"/>
    <property type="match status" value="1"/>
</dbReference>
<dbReference type="SUPFAM" id="SSF46894">
    <property type="entry name" value="C-terminal effector domain of the bipartite response regulators"/>
    <property type="match status" value="1"/>
</dbReference>
<evidence type="ECO:0000256" key="4">
    <source>
        <dbReference type="ARBA" id="ARBA00023125"/>
    </source>
</evidence>
<organism evidence="10 11">
    <name type="scientific">Mucilaginibacter corticis</name>
    <dbReference type="NCBI Taxonomy" id="2597670"/>
    <lineage>
        <taxon>Bacteria</taxon>
        <taxon>Pseudomonadati</taxon>
        <taxon>Bacteroidota</taxon>
        <taxon>Sphingobacteriia</taxon>
        <taxon>Sphingobacteriales</taxon>
        <taxon>Sphingobacteriaceae</taxon>
        <taxon>Mucilaginibacter</taxon>
    </lineage>
</organism>
<sequence length="226" mass="25741">MAQIFLVEDEERVSAVTKKALEENHHIVDIVTDGAQAVKKFPIKQYDLVILDIMLPYLTGIEVCRHIRQKNKTVPILMLTALNSVDDKVKGLNIGADDYLVKPFHLKELQARVEALLRRNTSDHIPVITQGKISLNTANNTVEREGRKIILTTKECALLELLMHNNDKILTRQTIAEKVWGISFDTGTNVVDVYVNYLRNKIEKGFTDKYIHTVIGKGYIFKTEQD</sequence>
<dbReference type="Gene3D" id="6.10.250.690">
    <property type="match status" value="1"/>
</dbReference>
<proteinExistence type="predicted"/>
<dbReference type="Proteomes" id="UP000318733">
    <property type="component" value="Unassembled WGS sequence"/>
</dbReference>
<gene>
    <name evidence="10" type="ORF">FO440_06200</name>
</gene>
<feature type="modified residue" description="4-aspartylphosphate" evidence="6">
    <location>
        <position position="52"/>
    </location>
</feature>
<dbReference type="CDD" id="cd00383">
    <property type="entry name" value="trans_reg_C"/>
    <property type="match status" value="1"/>
</dbReference>
<dbReference type="Gene3D" id="3.40.50.2300">
    <property type="match status" value="1"/>
</dbReference>
<dbReference type="Gene3D" id="1.10.10.10">
    <property type="entry name" value="Winged helix-like DNA-binding domain superfamily/Winged helix DNA-binding domain"/>
    <property type="match status" value="1"/>
</dbReference>
<dbReference type="GO" id="GO:0006355">
    <property type="term" value="P:regulation of DNA-templated transcription"/>
    <property type="evidence" value="ECO:0007669"/>
    <property type="project" value="InterPro"/>
</dbReference>
<name>A0A556MV44_9SPHI</name>
<accession>A0A556MV44</accession>
<dbReference type="RefSeq" id="WP_144247343.1">
    <property type="nucleotide sequence ID" value="NZ_VLPK01000001.1"/>
</dbReference>
<dbReference type="GO" id="GO:0005829">
    <property type="term" value="C:cytosol"/>
    <property type="evidence" value="ECO:0007669"/>
    <property type="project" value="TreeGrafter"/>
</dbReference>
<reference evidence="10 11" key="1">
    <citation type="submission" date="2019-07" db="EMBL/GenBank/DDBJ databases">
        <authorList>
            <person name="Huq M.A."/>
        </authorList>
    </citation>
    <scope>NUCLEOTIDE SEQUENCE [LARGE SCALE GENOMIC DNA]</scope>
    <source>
        <strain evidence="10 11">MAH-19</strain>
    </source>
</reference>
<keyword evidence="2" id="KW-0902">Two-component regulatory system</keyword>
<dbReference type="OrthoDB" id="9790442at2"/>
<dbReference type="GO" id="GO:0000156">
    <property type="term" value="F:phosphorelay response regulator activity"/>
    <property type="evidence" value="ECO:0007669"/>
    <property type="project" value="TreeGrafter"/>
</dbReference>
<keyword evidence="1 6" id="KW-0597">Phosphoprotein</keyword>
<dbReference type="PROSITE" id="PS51755">
    <property type="entry name" value="OMPR_PHOB"/>
    <property type="match status" value="1"/>
</dbReference>
<dbReference type="EMBL" id="VLPK01000001">
    <property type="protein sequence ID" value="TSJ43777.1"/>
    <property type="molecule type" value="Genomic_DNA"/>
</dbReference>
<dbReference type="FunFam" id="1.10.10.10:FF:000005">
    <property type="entry name" value="Two-component system response regulator"/>
    <property type="match status" value="1"/>
</dbReference>
<dbReference type="InterPro" id="IPR011006">
    <property type="entry name" value="CheY-like_superfamily"/>
</dbReference>
<dbReference type="InterPro" id="IPR001789">
    <property type="entry name" value="Sig_transdc_resp-reg_receiver"/>
</dbReference>
<evidence type="ECO:0000256" key="1">
    <source>
        <dbReference type="ARBA" id="ARBA00022553"/>
    </source>
</evidence>
<dbReference type="SMART" id="SM00448">
    <property type="entry name" value="REC"/>
    <property type="match status" value="1"/>
</dbReference>
<feature type="domain" description="Response regulatory" evidence="8">
    <location>
        <begin position="3"/>
        <end position="117"/>
    </location>
</feature>
<dbReference type="PROSITE" id="PS50110">
    <property type="entry name" value="RESPONSE_REGULATORY"/>
    <property type="match status" value="1"/>
</dbReference>
<dbReference type="InterPro" id="IPR016032">
    <property type="entry name" value="Sig_transdc_resp-reg_C-effctor"/>
</dbReference>
<evidence type="ECO:0000256" key="6">
    <source>
        <dbReference type="PROSITE-ProRule" id="PRU00169"/>
    </source>
</evidence>
<dbReference type="SMART" id="SM00862">
    <property type="entry name" value="Trans_reg_C"/>
    <property type="match status" value="1"/>
</dbReference>
<dbReference type="InterPro" id="IPR039420">
    <property type="entry name" value="WalR-like"/>
</dbReference>
<feature type="domain" description="OmpR/PhoB-type" evidence="9">
    <location>
        <begin position="125"/>
        <end position="223"/>
    </location>
</feature>
<evidence type="ECO:0000256" key="3">
    <source>
        <dbReference type="ARBA" id="ARBA00023015"/>
    </source>
</evidence>
<evidence type="ECO:0000259" key="9">
    <source>
        <dbReference type="PROSITE" id="PS51755"/>
    </source>
</evidence>
<dbReference type="GO" id="GO:0032993">
    <property type="term" value="C:protein-DNA complex"/>
    <property type="evidence" value="ECO:0007669"/>
    <property type="project" value="TreeGrafter"/>
</dbReference>
<feature type="DNA-binding region" description="OmpR/PhoB-type" evidence="7">
    <location>
        <begin position="125"/>
        <end position="223"/>
    </location>
</feature>
<evidence type="ECO:0000259" key="8">
    <source>
        <dbReference type="PROSITE" id="PS50110"/>
    </source>
</evidence>
<dbReference type="InterPro" id="IPR036388">
    <property type="entry name" value="WH-like_DNA-bd_sf"/>
</dbReference>
<evidence type="ECO:0000313" key="10">
    <source>
        <dbReference type="EMBL" id="TSJ43777.1"/>
    </source>
</evidence>
<dbReference type="SUPFAM" id="SSF52172">
    <property type="entry name" value="CheY-like"/>
    <property type="match status" value="1"/>
</dbReference>
<dbReference type="PANTHER" id="PTHR48111">
    <property type="entry name" value="REGULATOR OF RPOS"/>
    <property type="match status" value="1"/>
</dbReference>
<evidence type="ECO:0000313" key="11">
    <source>
        <dbReference type="Proteomes" id="UP000318733"/>
    </source>
</evidence>
<dbReference type="InterPro" id="IPR001867">
    <property type="entry name" value="OmpR/PhoB-type_DNA-bd"/>
</dbReference>
<dbReference type="PANTHER" id="PTHR48111:SF22">
    <property type="entry name" value="REGULATOR OF RPOS"/>
    <property type="match status" value="1"/>
</dbReference>
<evidence type="ECO:0000256" key="5">
    <source>
        <dbReference type="ARBA" id="ARBA00023163"/>
    </source>
</evidence>
<comment type="caution">
    <text evidence="10">The sequence shown here is derived from an EMBL/GenBank/DDBJ whole genome shotgun (WGS) entry which is preliminary data.</text>
</comment>
<evidence type="ECO:0000256" key="7">
    <source>
        <dbReference type="PROSITE-ProRule" id="PRU01091"/>
    </source>
</evidence>
<dbReference type="Pfam" id="PF00486">
    <property type="entry name" value="Trans_reg_C"/>
    <property type="match status" value="1"/>
</dbReference>